<dbReference type="GO" id="GO:0006355">
    <property type="term" value="P:regulation of DNA-templated transcription"/>
    <property type="evidence" value="ECO:0007669"/>
    <property type="project" value="InterPro"/>
</dbReference>
<dbReference type="PANTHER" id="PTHR44688:SF16">
    <property type="entry name" value="DNA-BINDING TRANSCRIPTIONAL ACTIVATOR DEVR_DOSR"/>
    <property type="match status" value="1"/>
</dbReference>
<dbReference type="InterPro" id="IPR036388">
    <property type="entry name" value="WH-like_DNA-bd_sf"/>
</dbReference>
<evidence type="ECO:0000313" key="6">
    <source>
        <dbReference type="Proteomes" id="UP000518605"/>
    </source>
</evidence>
<keyword evidence="2 5" id="KW-0238">DNA-binding</keyword>
<protein>
    <submittedName>
        <fullName evidence="5">DNA-binding CsgD family transcriptional regulator</fullName>
    </submittedName>
</protein>
<dbReference type="Proteomes" id="UP000518605">
    <property type="component" value="Unassembled WGS sequence"/>
</dbReference>
<evidence type="ECO:0000259" key="4">
    <source>
        <dbReference type="PROSITE" id="PS50043"/>
    </source>
</evidence>
<dbReference type="AlphaFoldDB" id="A0A7W5CB71"/>
<evidence type="ECO:0000313" key="5">
    <source>
        <dbReference type="EMBL" id="MBB3154065.1"/>
    </source>
</evidence>
<keyword evidence="6" id="KW-1185">Reference proteome</keyword>
<keyword evidence="1" id="KW-0805">Transcription regulation</keyword>
<dbReference type="RefSeq" id="WP_183566810.1">
    <property type="nucleotide sequence ID" value="NZ_CBCSLB010000013.1"/>
</dbReference>
<comment type="caution">
    <text evidence="5">The sequence shown here is derived from an EMBL/GenBank/DDBJ whole genome shotgun (WGS) entry which is preliminary data.</text>
</comment>
<dbReference type="PROSITE" id="PS00622">
    <property type="entry name" value="HTH_LUXR_1"/>
    <property type="match status" value="1"/>
</dbReference>
<dbReference type="GO" id="GO:0003677">
    <property type="term" value="F:DNA binding"/>
    <property type="evidence" value="ECO:0007669"/>
    <property type="project" value="UniProtKB-KW"/>
</dbReference>
<dbReference type="SUPFAM" id="SSF46894">
    <property type="entry name" value="C-terminal effector domain of the bipartite response regulators"/>
    <property type="match status" value="1"/>
</dbReference>
<evidence type="ECO:0000256" key="1">
    <source>
        <dbReference type="ARBA" id="ARBA00023015"/>
    </source>
</evidence>
<feature type="domain" description="HTH luxR-type" evidence="4">
    <location>
        <begin position="10"/>
        <end position="74"/>
    </location>
</feature>
<evidence type="ECO:0000256" key="3">
    <source>
        <dbReference type="ARBA" id="ARBA00023163"/>
    </source>
</evidence>
<dbReference type="PROSITE" id="PS50043">
    <property type="entry name" value="HTH_LUXR_2"/>
    <property type="match status" value="1"/>
</dbReference>
<name>A0A7W5CB71_9BACL</name>
<dbReference type="Gene3D" id="1.10.10.10">
    <property type="entry name" value="Winged helix-like DNA-binding domain superfamily/Winged helix DNA-binding domain"/>
    <property type="match status" value="1"/>
</dbReference>
<dbReference type="CDD" id="cd06170">
    <property type="entry name" value="LuxR_C_like"/>
    <property type="match status" value="1"/>
</dbReference>
<dbReference type="SMART" id="SM00421">
    <property type="entry name" value="HTH_LUXR"/>
    <property type="match status" value="1"/>
</dbReference>
<dbReference type="Pfam" id="PF00196">
    <property type="entry name" value="GerE"/>
    <property type="match status" value="1"/>
</dbReference>
<reference evidence="5 6" key="1">
    <citation type="submission" date="2020-08" db="EMBL/GenBank/DDBJ databases">
        <title>Genomic Encyclopedia of Type Strains, Phase III (KMG-III): the genomes of soil and plant-associated and newly described type strains.</title>
        <authorList>
            <person name="Whitman W."/>
        </authorList>
    </citation>
    <scope>NUCLEOTIDE SEQUENCE [LARGE SCALE GENOMIC DNA]</scope>
    <source>
        <strain evidence="5 6">CECT 8234</strain>
    </source>
</reference>
<keyword evidence="3" id="KW-0804">Transcription</keyword>
<dbReference type="PANTHER" id="PTHR44688">
    <property type="entry name" value="DNA-BINDING TRANSCRIPTIONAL ACTIVATOR DEVR_DOSR"/>
    <property type="match status" value="1"/>
</dbReference>
<sequence>MSTFYEKMEEKLKEHRLSLREQQILLLWIQDYNYKQIASCLEVSPHTVRTVIKRIYVKMKADSKVTLIAMIMDK</sequence>
<proteinExistence type="predicted"/>
<dbReference type="InterPro" id="IPR000792">
    <property type="entry name" value="Tscrpt_reg_LuxR_C"/>
</dbReference>
<accession>A0A7W5CB71</accession>
<evidence type="ECO:0000256" key="2">
    <source>
        <dbReference type="ARBA" id="ARBA00023125"/>
    </source>
</evidence>
<dbReference type="EMBL" id="JACHXW010000013">
    <property type="protein sequence ID" value="MBB3154065.1"/>
    <property type="molecule type" value="Genomic_DNA"/>
</dbReference>
<organism evidence="5 6">
    <name type="scientific">Paenibacillus endophyticus</name>
    <dbReference type="NCBI Taxonomy" id="1294268"/>
    <lineage>
        <taxon>Bacteria</taxon>
        <taxon>Bacillati</taxon>
        <taxon>Bacillota</taxon>
        <taxon>Bacilli</taxon>
        <taxon>Bacillales</taxon>
        <taxon>Paenibacillaceae</taxon>
        <taxon>Paenibacillus</taxon>
    </lineage>
</organism>
<dbReference type="InterPro" id="IPR016032">
    <property type="entry name" value="Sig_transdc_resp-reg_C-effctor"/>
</dbReference>
<gene>
    <name evidence="5" type="ORF">FHS16_004141</name>
</gene>